<accession>A0A9Y1BL41</accession>
<evidence type="ECO:0000313" key="1">
    <source>
        <dbReference type="EMBL" id="UJG40757.1"/>
    </source>
</evidence>
<sequence length="61" mass="7176">MSEITVKLNISEKILQKVDIDSIIKRIEKEILLEYNLNELQGSMKDKNLDVLLDEVEEEWS</sequence>
<organism evidence="1">
    <name type="scientific">Candidatus Heimdallarchaeum aukensis</name>
    <dbReference type="NCBI Taxonomy" id="2876573"/>
    <lineage>
        <taxon>Archaea</taxon>
        <taxon>Promethearchaeati</taxon>
        <taxon>Candidatus Heimdallarchaeota</taxon>
        <taxon>Candidatus Heimdallarchaeia (ex Rinke et al. 2021) (nom. nud.)</taxon>
        <taxon>Candidatus Heimdallarchaeales</taxon>
        <taxon>Candidatus Heimdallarchaeaceae</taxon>
        <taxon>Candidatus Heimdallarchaeum</taxon>
    </lineage>
</organism>
<dbReference type="AlphaFoldDB" id="A0A9Y1BL41"/>
<proteinExistence type="predicted"/>
<name>A0A9Y1BL41_9ARCH</name>
<dbReference type="Proteomes" id="UP001201020">
    <property type="component" value="Chromosome"/>
</dbReference>
<protein>
    <submittedName>
        <fullName evidence="1">Uncharacterized protein</fullName>
    </submittedName>
</protein>
<dbReference type="EMBL" id="CP084166">
    <property type="protein sequence ID" value="UJG40757.1"/>
    <property type="molecule type" value="Genomic_DNA"/>
</dbReference>
<gene>
    <name evidence="1" type="ORF">K9W45_13090</name>
</gene>
<reference evidence="1" key="1">
    <citation type="journal article" date="2022" name="Nat. Microbiol.">
        <title>Unique mobile elements and scalable gene flow at the prokaryote-eukaryote boundary revealed by circularized Asgard archaea genomes.</title>
        <authorList>
            <person name="Wu F."/>
            <person name="Speth D.R."/>
            <person name="Philosof A."/>
            <person name="Cremiere A."/>
            <person name="Narayanan A."/>
            <person name="Barco R.A."/>
            <person name="Connon S.A."/>
            <person name="Amend J.P."/>
            <person name="Antoshechkin I.A."/>
            <person name="Orphan V.J."/>
        </authorList>
    </citation>
    <scope>NUCLEOTIDE SEQUENCE</scope>
    <source>
        <strain evidence="1">PM71</strain>
    </source>
</reference>